<sequence length="168" mass="19599">MSTINNARDAFDAYHSGDHARCGKLLEQVGSFKNTFDVKVTHNTLINEYFKSGCSDPHQLFTQLSQAYDRARERDKKDKGRRKKDEDDEESYREDEDLSILRYNQALLCVQLRQYAQATLILEELFDNIEPIDDFLAIKICFLLLELCLTQREPEQAVQVLTYLEKPN</sequence>
<dbReference type="EMBL" id="CAJNNW010008579">
    <property type="protein sequence ID" value="CAE8650170.1"/>
    <property type="molecule type" value="Genomic_DNA"/>
</dbReference>
<feature type="non-terminal residue" evidence="2">
    <location>
        <position position="1"/>
    </location>
</feature>
<dbReference type="GO" id="GO:0006402">
    <property type="term" value="P:mRNA catabolic process"/>
    <property type="evidence" value="ECO:0007669"/>
    <property type="project" value="TreeGrafter"/>
</dbReference>
<accession>A0A813II82</accession>
<dbReference type="PANTHER" id="PTHR12979">
    <property type="entry name" value="CCR4-NOT TRANSCRIPTION COMPLEX SUBUNIT 10"/>
    <property type="match status" value="1"/>
</dbReference>
<organism evidence="2 3">
    <name type="scientific">Polarella glacialis</name>
    <name type="common">Dinoflagellate</name>
    <dbReference type="NCBI Taxonomy" id="89957"/>
    <lineage>
        <taxon>Eukaryota</taxon>
        <taxon>Sar</taxon>
        <taxon>Alveolata</taxon>
        <taxon>Dinophyceae</taxon>
        <taxon>Suessiales</taxon>
        <taxon>Suessiaceae</taxon>
        <taxon>Polarella</taxon>
    </lineage>
</organism>
<evidence type="ECO:0000313" key="3">
    <source>
        <dbReference type="Proteomes" id="UP000626109"/>
    </source>
</evidence>
<dbReference type="AlphaFoldDB" id="A0A813II82"/>
<comment type="caution">
    <text evidence="2">The sequence shown here is derived from an EMBL/GenBank/DDBJ whole genome shotgun (WGS) entry which is preliminary data.</text>
</comment>
<dbReference type="GO" id="GO:0017148">
    <property type="term" value="P:negative regulation of translation"/>
    <property type="evidence" value="ECO:0007669"/>
    <property type="project" value="TreeGrafter"/>
</dbReference>
<dbReference type="Proteomes" id="UP000626109">
    <property type="component" value="Unassembled WGS sequence"/>
</dbReference>
<name>A0A813II82_POLGL</name>
<dbReference type="PANTHER" id="PTHR12979:SF5">
    <property type="entry name" value="CCR4-NOT TRANSCRIPTION COMPLEX SUBUNIT 10"/>
    <property type="match status" value="1"/>
</dbReference>
<evidence type="ECO:0008006" key="4">
    <source>
        <dbReference type="Google" id="ProtNLM"/>
    </source>
</evidence>
<evidence type="ECO:0000313" key="2">
    <source>
        <dbReference type="EMBL" id="CAE8650170.1"/>
    </source>
</evidence>
<proteinExistence type="predicted"/>
<feature type="region of interest" description="Disordered" evidence="1">
    <location>
        <begin position="70"/>
        <end position="91"/>
    </location>
</feature>
<gene>
    <name evidence="2" type="ORF">PGLA2088_LOCUS8053</name>
</gene>
<reference evidence="2" key="1">
    <citation type="submission" date="2021-02" db="EMBL/GenBank/DDBJ databases">
        <authorList>
            <person name="Dougan E. K."/>
            <person name="Rhodes N."/>
            <person name="Thang M."/>
            <person name="Chan C."/>
        </authorList>
    </citation>
    <scope>NUCLEOTIDE SEQUENCE</scope>
</reference>
<dbReference type="GO" id="GO:0030014">
    <property type="term" value="C:CCR4-NOT complex"/>
    <property type="evidence" value="ECO:0007669"/>
    <property type="project" value="InterPro"/>
</dbReference>
<dbReference type="InterPro" id="IPR039740">
    <property type="entry name" value="CNOT10"/>
</dbReference>
<protein>
    <recommendedName>
        <fullName evidence="4">CCR4-NOT transcription complex subunit 10</fullName>
    </recommendedName>
</protein>
<evidence type="ECO:0000256" key="1">
    <source>
        <dbReference type="SAM" id="MobiDB-lite"/>
    </source>
</evidence>